<dbReference type="InterPro" id="IPR030678">
    <property type="entry name" value="Peptide/Ni-bd"/>
</dbReference>
<evidence type="ECO:0000313" key="7">
    <source>
        <dbReference type="EMBL" id="KAB1867405.1"/>
    </source>
</evidence>
<gene>
    <name evidence="7" type="ORF">F6A08_06390</name>
</gene>
<dbReference type="Gene3D" id="3.40.190.10">
    <property type="entry name" value="Periplasmic binding protein-like II"/>
    <property type="match status" value="1"/>
</dbReference>
<dbReference type="PIRSF" id="PIRSF002741">
    <property type="entry name" value="MppA"/>
    <property type="match status" value="1"/>
</dbReference>
<accession>A0ABQ6VAH9</accession>
<keyword evidence="8" id="KW-1185">Reference proteome</keyword>
<protein>
    <submittedName>
        <fullName evidence="7">ABC transporter substrate-binding protein</fullName>
    </submittedName>
</protein>
<evidence type="ECO:0000256" key="5">
    <source>
        <dbReference type="SAM" id="SignalP"/>
    </source>
</evidence>
<name>A0ABQ6VAH9_9MICO</name>
<dbReference type="RefSeq" id="WP_151458939.1">
    <property type="nucleotide sequence ID" value="NZ_WAAO01000001.1"/>
</dbReference>
<evidence type="ECO:0000256" key="1">
    <source>
        <dbReference type="ARBA" id="ARBA00004196"/>
    </source>
</evidence>
<keyword evidence="3" id="KW-0813">Transport</keyword>
<dbReference type="EMBL" id="WAAO01000001">
    <property type="protein sequence ID" value="KAB1867405.1"/>
    <property type="molecule type" value="Genomic_DNA"/>
</dbReference>
<evidence type="ECO:0000256" key="2">
    <source>
        <dbReference type="ARBA" id="ARBA00005695"/>
    </source>
</evidence>
<dbReference type="Pfam" id="PF00496">
    <property type="entry name" value="SBP_bac_5"/>
    <property type="match status" value="1"/>
</dbReference>
<comment type="similarity">
    <text evidence="2">Belongs to the bacterial solute-binding protein 5 family.</text>
</comment>
<organism evidence="7 8">
    <name type="scientific">Microbacterium algeriense</name>
    <dbReference type="NCBI Taxonomy" id="2615184"/>
    <lineage>
        <taxon>Bacteria</taxon>
        <taxon>Bacillati</taxon>
        <taxon>Actinomycetota</taxon>
        <taxon>Actinomycetes</taxon>
        <taxon>Micrococcales</taxon>
        <taxon>Microbacteriaceae</taxon>
        <taxon>Microbacterium</taxon>
    </lineage>
</organism>
<proteinExistence type="inferred from homology"/>
<sequence>MNAPRTRRTLAATAAAAALALALSACNSGSVTVPSADAERVDGGTIVYAHQQEPQCLFGGWIEQAYISYQFLDNLFSLTEDGEAVPWLAEDWTVSEDGLTYTLTLKDGVEFTDGTPVDAEAVAYNFDYWVAGGNSTAAVWLGGYYESAEAVDDLTVAIHLSRPYPRFIENLTQGYFGIQSQQALETRTDEENCEQPIGSGAFVVQEWNRGENVVLVRNDEYTSWPENAEHTGPAYVEKVDWRFVADGVTRVSALRSGEADAIYDIPAIEWDGLDGEQYELHKYVTPGRPQQISFNTTREPFDDENLRKAFIFSLDRESIVDTIGHGVIPFEGNGGVSQATPGYSQKAADWYAEDIDEANRLLDEAGWTDRDGDGYRTKEGKTLEVVFPYNAGTIINADGASIFQAVQEQAKATGFKVDLIPVPPSETWAGTYSGPDSYDISAGYWTSVNAGILYINWRPSTEDDPNYANSAFYDSPELESLILAANSESDVDAQNALYGQAQEYIAEHALSFGLYDRLSTLGVNPRLRGVWQEHAQGGPTFYDAYFVE</sequence>
<feature type="domain" description="Solute-binding protein family 5" evidence="6">
    <location>
        <begin position="84"/>
        <end position="472"/>
    </location>
</feature>
<dbReference type="Gene3D" id="3.10.105.10">
    <property type="entry name" value="Dipeptide-binding Protein, Domain 3"/>
    <property type="match status" value="1"/>
</dbReference>
<comment type="subcellular location">
    <subcellularLocation>
        <location evidence="1">Cell envelope</location>
    </subcellularLocation>
</comment>
<dbReference type="InterPro" id="IPR000914">
    <property type="entry name" value="SBP_5_dom"/>
</dbReference>
<feature type="chain" id="PRO_5047401924" evidence="5">
    <location>
        <begin position="28"/>
        <end position="548"/>
    </location>
</feature>
<dbReference type="PANTHER" id="PTHR30290:SF10">
    <property type="entry name" value="PERIPLASMIC OLIGOPEPTIDE-BINDING PROTEIN-RELATED"/>
    <property type="match status" value="1"/>
</dbReference>
<dbReference type="GeneID" id="77476071"/>
<dbReference type="PROSITE" id="PS51318">
    <property type="entry name" value="TAT"/>
    <property type="match status" value="1"/>
</dbReference>
<dbReference type="SUPFAM" id="SSF53850">
    <property type="entry name" value="Periplasmic binding protein-like II"/>
    <property type="match status" value="1"/>
</dbReference>
<dbReference type="Proteomes" id="UP000478836">
    <property type="component" value="Unassembled WGS sequence"/>
</dbReference>
<feature type="signal peptide" evidence="5">
    <location>
        <begin position="1"/>
        <end position="27"/>
    </location>
</feature>
<dbReference type="InterPro" id="IPR039424">
    <property type="entry name" value="SBP_5"/>
</dbReference>
<evidence type="ECO:0000256" key="4">
    <source>
        <dbReference type="ARBA" id="ARBA00022729"/>
    </source>
</evidence>
<evidence type="ECO:0000256" key="3">
    <source>
        <dbReference type="ARBA" id="ARBA00022448"/>
    </source>
</evidence>
<comment type="caution">
    <text evidence="7">The sequence shown here is derived from an EMBL/GenBank/DDBJ whole genome shotgun (WGS) entry which is preliminary data.</text>
</comment>
<evidence type="ECO:0000259" key="6">
    <source>
        <dbReference type="Pfam" id="PF00496"/>
    </source>
</evidence>
<dbReference type="InterPro" id="IPR006311">
    <property type="entry name" value="TAT_signal"/>
</dbReference>
<evidence type="ECO:0000313" key="8">
    <source>
        <dbReference type="Proteomes" id="UP000478836"/>
    </source>
</evidence>
<keyword evidence="4 5" id="KW-0732">Signal</keyword>
<reference evidence="8" key="1">
    <citation type="submission" date="2019-09" db="EMBL/GenBank/DDBJ databases">
        <title>Whole genome sequencing of Microbacterium maritypicum.</title>
        <authorList>
            <person name="Lenchi N."/>
        </authorList>
    </citation>
    <scope>NUCLEOTIDE SEQUENCE [LARGE SCALE GENOMIC DNA]</scope>
    <source>
        <strain evidence="8">G1</strain>
    </source>
</reference>
<dbReference type="PANTHER" id="PTHR30290">
    <property type="entry name" value="PERIPLASMIC BINDING COMPONENT OF ABC TRANSPORTER"/>
    <property type="match status" value="1"/>
</dbReference>
<dbReference type="PROSITE" id="PS51257">
    <property type="entry name" value="PROKAR_LIPOPROTEIN"/>
    <property type="match status" value="1"/>
</dbReference>
<dbReference type="CDD" id="cd08492">
    <property type="entry name" value="PBP2_NikA_DppA_OppA_like_15"/>
    <property type="match status" value="1"/>
</dbReference>